<evidence type="ECO:0000313" key="2">
    <source>
        <dbReference type="EMBL" id="MEG3182811.1"/>
    </source>
</evidence>
<gene>
    <name evidence="2" type="ORF">SNE34_02130</name>
</gene>
<evidence type="ECO:0000313" key="3">
    <source>
        <dbReference type="Proteomes" id="UP001355056"/>
    </source>
</evidence>
<dbReference type="Pfam" id="PF01963">
    <property type="entry name" value="TraB_PrgY_gumN"/>
    <property type="match status" value="1"/>
</dbReference>
<proteinExistence type="predicted"/>
<feature type="chain" id="PRO_5045058378" evidence="1">
    <location>
        <begin position="21"/>
        <end position="321"/>
    </location>
</feature>
<name>A0ABU7YV57_9GAMM</name>
<keyword evidence="3" id="KW-1185">Reference proteome</keyword>
<dbReference type="EMBL" id="JAXGFP010000001">
    <property type="protein sequence ID" value="MEG3182811.1"/>
    <property type="molecule type" value="Genomic_DNA"/>
</dbReference>
<comment type="caution">
    <text evidence="2">The sequence shown here is derived from an EMBL/GenBank/DDBJ whole genome shotgun (WGS) entry which is preliminary data.</text>
</comment>
<dbReference type="CDD" id="cd14789">
    <property type="entry name" value="Tiki"/>
    <property type="match status" value="1"/>
</dbReference>
<dbReference type="InterPro" id="IPR047111">
    <property type="entry name" value="YbaP-like"/>
</dbReference>
<dbReference type="PANTHER" id="PTHR40590:SF1">
    <property type="entry name" value="CYTOPLASMIC PROTEIN"/>
    <property type="match status" value="1"/>
</dbReference>
<evidence type="ECO:0000256" key="1">
    <source>
        <dbReference type="SAM" id="SignalP"/>
    </source>
</evidence>
<feature type="signal peptide" evidence="1">
    <location>
        <begin position="1"/>
        <end position="20"/>
    </location>
</feature>
<sequence>MQVTKALLASLLAVASAASAAVGGPVGAVQAVVEPAAHVPPVPLLWKVSDGDNALYLLGSFHLLKDGDYPLSADIDRAFAAAEKVVFEIPPEALLDPTTGQRFLEAAAYDDDRGLSDVLSPRMREQLQQLIARQGGTIAQFEGYEPWFVNLSLLMGLSQSLGFSAEQGLDRHLMARAEAAGKPTAGLETFDDQLRALDATPMDEQVIGLAEFIDRPRDMPGVLAKLHQAWRAGDIERLDQLTRVEMLEQTPETYRIVNVERNEAWLPKLQAMLDDYTGDDMLVVVGALHLLGEDGVVAMLRDEGYAVERICSACEVAVVDD</sequence>
<dbReference type="InterPro" id="IPR002816">
    <property type="entry name" value="TraB/PrgY/GumN_fam"/>
</dbReference>
<reference evidence="2 3" key="1">
    <citation type="journal article" date="2016" name="Int. J. Syst. Evol. Microbiol.">
        <title>Lysobacter erysipheiresistens sp. nov., an antagonist of powdery mildew, isolated from tobacco-cultivated soil.</title>
        <authorList>
            <person name="Xie B."/>
            <person name="Li T."/>
            <person name="Lin X."/>
            <person name="Wang C.J."/>
            <person name="Chen Y.J."/>
            <person name="Liu W.J."/>
            <person name="Zhao Z.W."/>
        </authorList>
    </citation>
    <scope>NUCLEOTIDE SEQUENCE [LARGE SCALE GENOMIC DNA]</scope>
    <source>
        <strain evidence="2 3">RS-LYSO-3</strain>
    </source>
</reference>
<organism evidence="2 3">
    <name type="scientific">Novilysobacter erysipheiresistens</name>
    <dbReference type="NCBI Taxonomy" id="1749332"/>
    <lineage>
        <taxon>Bacteria</taxon>
        <taxon>Pseudomonadati</taxon>
        <taxon>Pseudomonadota</taxon>
        <taxon>Gammaproteobacteria</taxon>
        <taxon>Lysobacterales</taxon>
        <taxon>Lysobacteraceae</taxon>
        <taxon>Novilysobacter</taxon>
    </lineage>
</organism>
<accession>A0ABU7YV57</accession>
<dbReference type="PANTHER" id="PTHR40590">
    <property type="entry name" value="CYTOPLASMIC PROTEIN-RELATED"/>
    <property type="match status" value="1"/>
</dbReference>
<protein>
    <submittedName>
        <fullName evidence="2">TraB/GumN family protein</fullName>
    </submittedName>
</protein>
<keyword evidence="1" id="KW-0732">Signal</keyword>
<dbReference type="RefSeq" id="WP_332614248.1">
    <property type="nucleotide sequence ID" value="NZ_JAXGFP010000001.1"/>
</dbReference>
<dbReference type="Proteomes" id="UP001355056">
    <property type="component" value="Unassembled WGS sequence"/>
</dbReference>